<evidence type="ECO:0000259" key="7">
    <source>
        <dbReference type="PROSITE" id="PS50011"/>
    </source>
</evidence>
<keyword evidence="3" id="KW-0808">Transferase</keyword>
<dbReference type="SUPFAM" id="SSF56112">
    <property type="entry name" value="Protein kinase-like (PK-like)"/>
    <property type="match status" value="1"/>
</dbReference>
<evidence type="ECO:0000256" key="5">
    <source>
        <dbReference type="ARBA" id="ARBA00022777"/>
    </source>
</evidence>
<dbReference type="AlphaFoldDB" id="A0A4U6QKU9"/>
<dbReference type="GO" id="GO:0004674">
    <property type="term" value="F:protein serine/threonine kinase activity"/>
    <property type="evidence" value="ECO:0007669"/>
    <property type="project" value="UniProtKB-KW"/>
</dbReference>
<dbReference type="Gene3D" id="3.30.200.20">
    <property type="entry name" value="Phosphorylase Kinase, domain 1"/>
    <property type="match status" value="1"/>
</dbReference>
<evidence type="ECO:0000256" key="1">
    <source>
        <dbReference type="ARBA" id="ARBA00012513"/>
    </source>
</evidence>
<evidence type="ECO:0000256" key="3">
    <source>
        <dbReference type="ARBA" id="ARBA00022679"/>
    </source>
</evidence>
<gene>
    <name evidence="8" type="ORF">FDO65_05835</name>
</gene>
<dbReference type="RefSeq" id="WP_137448454.1">
    <property type="nucleotide sequence ID" value="NZ_SZZH01000001.1"/>
</dbReference>
<comment type="caution">
    <text evidence="8">The sequence shown here is derived from an EMBL/GenBank/DDBJ whole genome shotgun (WGS) entry which is preliminary data.</text>
</comment>
<dbReference type="GO" id="GO:0005524">
    <property type="term" value="F:ATP binding"/>
    <property type="evidence" value="ECO:0007669"/>
    <property type="project" value="UniProtKB-KW"/>
</dbReference>
<evidence type="ECO:0000313" key="9">
    <source>
        <dbReference type="Proteomes" id="UP000306985"/>
    </source>
</evidence>
<dbReference type="CDD" id="cd14014">
    <property type="entry name" value="STKc_PknB_like"/>
    <property type="match status" value="1"/>
</dbReference>
<dbReference type="PROSITE" id="PS50011">
    <property type="entry name" value="PROTEIN_KINASE_DOM"/>
    <property type="match status" value="1"/>
</dbReference>
<keyword evidence="4" id="KW-0547">Nucleotide-binding</keyword>
<dbReference type="PROSITE" id="PS00108">
    <property type="entry name" value="PROTEIN_KINASE_ST"/>
    <property type="match status" value="1"/>
</dbReference>
<evidence type="ECO:0000256" key="6">
    <source>
        <dbReference type="ARBA" id="ARBA00022840"/>
    </source>
</evidence>
<evidence type="ECO:0000256" key="2">
    <source>
        <dbReference type="ARBA" id="ARBA00022527"/>
    </source>
</evidence>
<dbReference type="InterPro" id="IPR011009">
    <property type="entry name" value="Kinase-like_dom_sf"/>
</dbReference>
<dbReference type="SMART" id="SM00220">
    <property type="entry name" value="S_TKc"/>
    <property type="match status" value="1"/>
</dbReference>
<dbReference type="Pfam" id="PF00069">
    <property type="entry name" value="Pkinase"/>
    <property type="match status" value="1"/>
</dbReference>
<reference evidence="8 9" key="1">
    <citation type="submission" date="2019-05" db="EMBL/GenBank/DDBJ databases">
        <title>Nakamurella sp. N5BH11, whole genome shotgun sequence.</title>
        <authorList>
            <person name="Tuo L."/>
        </authorList>
    </citation>
    <scope>NUCLEOTIDE SEQUENCE [LARGE SCALE GENOMIC DNA]</scope>
    <source>
        <strain evidence="8 9">N5BH11</strain>
    </source>
</reference>
<feature type="domain" description="Protein kinase" evidence="7">
    <location>
        <begin position="28"/>
        <end position="301"/>
    </location>
</feature>
<name>A0A4U6QKU9_9ACTN</name>
<dbReference type="InterPro" id="IPR008271">
    <property type="entry name" value="Ser/Thr_kinase_AS"/>
</dbReference>
<dbReference type="PANTHER" id="PTHR43289">
    <property type="entry name" value="MITOGEN-ACTIVATED PROTEIN KINASE KINASE KINASE 20-RELATED"/>
    <property type="match status" value="1"/>
</dbReference>
<proteinExistence type="predicted"/>
<sequence length="319" mass="33864">MESPIAPPPVWGDRLGVDRRGRLVADRYRLERLLFHGPGGTIWIAQDEVLRRRVALKQILLSRDLPAARERELRELTLRGARALALLSSPYVVTIYDILPSTTTGPVLVMEYVEGSSLADVVRDRGGLPVGAVATIGVAVASALLAVHEVGVVHRDVKPANVLVAGDGRVKLTDFGIARRMRSTSAAFAEESRRAAEPGHAVGRQVRGSPAYLAPELAAGVEPGPPTDAWSLGGTLFAAVEGHPPFASDTAQETFRSVLNDPVPPAPRAGALAPVINGLLVKSPALRMTVPHALDQLRPIADDPTGLAVRLDGWPPLSA</sequence>
<accession>A0A4U6QKU9</accession>
<dbReference type="PANTHER" id="PTHR43289:SF6">
    <property type="entry name" value="SERINE_THREONINE-PROTEIN KINASE NEKL-3"/>
    <property type="match status" value="1"/>
</dbReference>
<keyword evidence="6" id="KW-0067">ATP-binding</keyword>
<evidence type="ECO:0000256" key="4">
    <source>
        <dbReference type="ARBA" id="ARBA00022741"/>
    </source>
</evidence>
<dbReference type="EMBL" id="SZZH01000001">
    <property type="protein sequence ID" value="TKV61150.1"/>
    <property type="molecule type" value="Genomic_DNA"/>
</dbReference>
<keyword evidence="9" id="KW-1185">Reference proteome</keyword>
<dbReference type="OrthoDB" id="9762169at2"/>
<organism evidence="8 9">
    <name type="scientific">Nakamurella flava</name>
    <dbReference type="NCBI Taxonomy" id="2576308"/>
    <lineage>
        <taxon>Bacteria</taxon>
        <taxon>Bacillati</taxon>
        <taxon>Actinomycetota</taxon>
        <taxon>Actinomycetes</taxon>
        <taxon>Nakamurellales</taxon>
        <taxon>Nakamurellaceae</taxon>
        <taxon>Nakamurella</taxon>
    </lineage>
</organism>
<keyword evidence="2 8" id="KW-0723">Serine/threonine-protein kinase</keyword>
<protein>
    <recommendedName>
        <fullName evidence="1">non-specific serine/threonine protein kinase</fullName>
        <ecNumber evidence="1">2.7.11.1</ecNumber>
    </recommendedName>
</protein>
<dbReference type="Gene3D" id="1.10.510.10">
    <property type="entry name" value="Transferase(Phosphotransferase) domain 1"/>
    <property type="match status" value="1"/>
</dbReference>
<keyword evidence="5 8" id="KW-0418">Kinase</keyword>
<dbReference type="Proteomes" id="UP000306985">
    <property type="component" value="Unassembled WGS sequence"/>
</dbReference>
<dbReference type="EC" id="2.7.11.1" evidence="1"/>
<dbReference type="InterPro" id="IPR000719">
    <property type="entry name" value="Prot_kinase_dom"/>
</dbReference>
<evidence type="ECO:0000313" key="8">
    <source>
        <dbReference type="EMBL" id="TKV61150.1"/>
    </source>
</evidence>